<dbReference type="InterPro" id="IPR036291">
    <property type="entry name" value="NAD(P)-bd_dom_sf"/>
</dbReference>
<reference evidence="7 8" key="1">
    <citation type="submission" date="2018-11" db="EMBL/GenBank/DDBJ databases">
        <authorList>
            <person name="Criscuolo A."/>
        </authorList>
    </citation>
    <scope>NUCLEOTIDE SEQUENCE [LARGE SCALE GENOMIC DNA]</scope>
    <source>
        <strain evidence="7">ATB-66</strain>
    </source>
</reference>
<evidence type="ECO:0000259" key="5">
    <source>
        <dbReference type="Pfam" id="PF00389"/>
    </source>
</evidence>
<feature type="domain" description="D-isomer specific 2-hydroxyacid dehydrogenase catalytic" evidence="5">
    <location>
        <begin position="7"/>
        <end position="300"/>
    </location>
</feature>
<dbReference type="SUPFAM" id="SSF51735">
    <property type="entry name" value="NAD(P)-binding Rossmann-fold domains"/>
    <property type="match status" value="1"/>
</dbReference>
<protein>
    <submittedName>
        <fullName evidence="7">2-hydroxyacid dehydrogenase YoaD</fullName>
        <ecNumber evidence="7">1.1.1.-</ecNumber>
    </submittedName>
</protein>
<evidence type="ECO:0000256" key="2">
    <source>
        <dbReference type="ARBA" id="ARBA00023002"/>
    </source>
</evidence>
<organism evidence="7 8">
    <name type="scientific">Filibacter tadaridae</name>
    <dbReference type="NCBI Taxonomy" id="2483811"/>
    <lineage>
        <taxon>Bacteria</taxon>
        <taxon>Bacillati</taxon>
        <taxon>Bacillota</taxon>
        <taxon>Bacilli</taxon>
        <taxon>Bacillales</taxon>
        <taxon>Caryophanaceae</taxon>
        <taxon>Filibacter</taxon>
    </lineage>
</organism>
<comment type="similarity">
    <text evidence="1 4">Belongs to the D-isomer specific 2-hydroxyacid dehydrogenase family.</text>
</comment>
<dbReference type="InterPro" id="IPR029753">
    <property type="entry name" value="D-isomer_DH_CS"/>
</dbReference>
<evidence type="ECO:0000256" key="3">
    <source>
        <dbReference type="ARBA" id="ARBA00023027"/>
    </source>
</evidence>
<dbReference type="RefSeq" id="WP_124069289.1">
    <property type="nucleotide sequence ID" value="NZ_CBCRXF010000009.1"/>
</dbReference>
<dbReference type="EMBL" id="UXAV01000023">
    <property type="protein sequence ID" value="VDC22716.1"/>
    <property type="molecule type" value="Genomic_DNA"/>
</dbReference>
<dbReference type="PANTHER" id="PTHR43333">
    <property type="entry name" value="2-HACID_DH_C DOMAIN-CONTAINING PROTEIN"/>
    <property type="match status" value="1"/>
</dbReference>
<evidence type="ECO:0000259" key="6">
    <source>
        <dbReference type="Pfam" id="PF02826"/>
    </source>
</evidence>
<dbReference type="PROSITE" id="PS00671">
    <property type="entry name" value="D_2_HYDROXYACID_DH_3"/>
    <property type="match status" value="1"/>
</dbReference>
<evidence type="ECO:0000256" key="4">
    <source>
        <dbReference type="RuleBase" id="RU003719"/>
    </source>
</evidence>
<dbReference type="CDD" id="cd05300">
    <property type="entry name" value="2-Hacid_dh_1"/>
    <property type="match status" value="1"/>
</dbReference>
<name>A0A3P5WW47_9BACL</name>
<evidence type="ECO:0000256" key="1">
    <source>
        <dbReference type="ARBA" id="ARBA00005854"/>
    </source>
</evidence>
<dbReference type="GO" id="GO:0016616">
    <property type="term" value="F:oxidoreductase activity, acting on the CH-OH group of donors, NAD or NADP as acceptor"/>
    <property type="evidence" value="ECO:0007669"/>
    <property type="project" value="InterPro"/>
</dbReference>
<sequence>MEVVFTFNIKDHQKENLRKTFRDVTFHFDEKMEGTKMETATVIVTYGDDVDDGALDRAKSLKWLMVASAGMEKIPFASIAKQEILLTNVRGIHKTPMAETVLAHILALKRSLPLIYERQKNKEWSRNHSSSELKGSTAIILGPGAIGSEIGRLLQAFDVRTIGCNRSGRDCASMDEIILFADLESRLPDADYVISVLPSTPETKGLLTEAHFDSMKDSAVFMNFGRGDLLDEEILIKALKTGKIGHAVLDVFQTEPLPVENELWTLPNCTVSPHVSSLSGKYVDRALILFEENLVKFQNGGADLVNRIELDKGY</sequence>
<gene>
    <name evidence="7" type="primary">yoaD</name>
    <name evidence="7" type="ORF">FILTAD_00864</name>
</gene>
<evidence type="ECO:0000313" key="8">
    <source>
        <dbReference type="Proteomes" id="UP000270468"/>
    </source>
</evidence>
<accession>A0A3P5WW47</accession>
<dbReference type="AlphaFoldDB" id="A0A3P5WW47"/>
<dbReference type="InterPro" id="IPR006139">
    <property type="entry name" value="D-isomer_2_OHA_DH_cat_dom"/>
</dbReference>
<dbReference type="OrthoDB" id="9805416at2"/>
<dbReference type="PANTHER" id="PTHR43333:SF1">
    <property type="entry name" value="D-ISOMER SPECIFIC 2-HYDROXYACID DEHYDROGENASE NAD-BINDING DOMAIN-CONTAINING PROTEIN"/>
    <property type="match status" value="1"/>
</dbReference>
<dbReference type="Proteomes" id="UP000270468">
    <property type="component" value="Unassembled WGS sequence"/>
</dbReference>
<keyword evidence="2 4" id="KW-0560">Oxidoreductase</keyword>
<dbReference type="Pfam" id="PF02826">
    <property type="entry name" value="2-Hacid_dh_C"/>
    <property type="match status" value="1"/>
</dbReference>
<dbReference type="InterPro" id="IPR006140">
    <property type="entry name" value="D-isomer_DH_NAD-bd"/>
</dbReference>
<dbReference type="Pfam" id="PF00389">
    <property type="entry name" value="2-Hacid_dh"/>
    <property type="match status" value="1"/>
</dbReference>
<feature type="domain" description="D-isomer specific 2-hydroxyacid dehydrogenase NAD-binding" evidence="6">
    <location>
        <begin position="102"/>
        <end position="276"/>
    </location>
</feature>
<dbReference type="GO" id="GO:0051287">
    <property type="term" value="F:NAD binding"/>
    <property type="evidence" value="ECO:0007669"/>
    <property type="project" value="InterPro"/>
</dbReference>
<keyword evidence="3" id="KW-0520">NAD</keyword>
<proteinExistence type="inferred from homology"/>
<dbReference type="Gene3D" id="3.40.50.720">
    <property type="entry name" value="NAD(P)-binding Rossmann-like Domain"/>
    <property type="match status" value="2"/>
</dbReference>
<dbReference type="SUPFAM" id="SSF52283">
    <property type="entry name" value="Formate/glycerate dehydrogenase catalytic domain-like"/>
    <property type="match status" value="1"/>
</dbReference>
<evidence type="ECO:0000313" key="7">
    <source>
        <dbReference type="EMBL" id="VDC22716.1"/>
    </source>
</evidence>
<keyword evidence="8" id="KW-1185">Reference proteome</keyword>
<dbReference type="EC" id="1.1.1.-" evidence="7"/>